<gene>
    <name evidence="3" type="ORF">DMP07_00575</name>
</gene>
<organism evidence="3 4">
    <name type="scientific">Slackia faecicanis</name>
    <dbReference type="NCBI Taxonomy" id="255723"/>
    <lineage>
        <taxon>Bacteria</taxon>
        <taxon>Bacillati</taxon>
        <taxon>Actinomycetota</taxon>
        <taxon>Coriobacteriia</taxon>
        <taxon>Eggerthellales</taxon>
        <taxon>Eggerthellaceae</taxon>
        <taxon>Slackia</taxon>
    </lineage>
</organism>
<dbReference type="OrthoDB" id="3173802at2"/>
<dbReference type="RefSeq" id="WP_123197224.1">
    <property type="nucleotide sequence ID" value="NZ_QICB01000001.1"/>
</dbReference>
<evidence type="ECO:0000256" key="1">
    <source>
        <dbReference type="SAM" id="MobiDB-lite"/>
    </source>
</evidence>
<evidence type="ECO:0000313" key="4">
    <source>
        <dbReference type="Proteomes" id="UP000267368"/>
    </source>
</evidence>
<keyword evidence="2" id="KW-1133">Transmembrane helix</keyword>
<keyword evidence="2" id="KW-0812">Transmembrane</keyword>
<feature type="transmembrane region" description="Helical" evidence="2">
    <location>
        <begin position="64"/>
        <end position="84"/>
    </location>
</feature>
<dbReference type="AlphaFoldDB" id="A0A3N0AH52"/>
<reference evidence="4" key="1">
    <citation type="submission" date="2018-05" db="EMBL/GenBank/DDBJ databases">
        <title>Genome Sequencing of selected type strains of the family Eggerthellaceae.</title>
        <authorList>
            <person name="Danylec N."/>
            <person name="Stoll D.A."/>
            <person name="Doetsch A."/>
            <person name="Huch M."/>
        </authorList>
    </citation>
    <scope>NUCLEOTIDE SEQUENCE [LARGE SCALE GENOMIC DNA]</scope>
    <source>
        <strain evidence="4">DSM 17537</strain>
    </source>
</reference>
<dbReference type="Proteomes" id="UP000267368">
    <property type="component" value="Unassembled WGS sequence"/>
</dbReference>
<feature type="compositionally biased region" description="Acidic residues" evidence="1">
    <location>
        <begin position="158"/>
        <end position="170"/>
    </location>
</feature>
<keyword evidence="2" id="KW-0472">Membrane</keyword>
<sequence length="381" mass="40028">MRARDASPLSAGASREDRKAVSKEPCATESDEPSFSCSAEAARLIDARSAAASRAAKQHKRERIALAVFAVLVIAGFVLLTSYISNAGRGLNVAATSIDDVAGDMSGYDVVIFDGTVRKGDSSLVADEKSGAQDKGIKPILIPSASGKTSSETAGASAEDEQADVDEQVEDAQAPYPADESRDGEMTMEEARAVYEGKKASVIEVDSESLRDFVSGRIVMKDGHTYGFFSIPSEMTADFAMPTTTMTKTTTTTTITATGESGEVDEKTTTRVKSAYGSVAELFAAVDPASIDLALVNHIEDVLARFKAARVDTVVAFTSDPTPFSAVSGVDAVITFKTSDRFSMSEVIGGTLYFDAPEEGSVGVLMIAPGNVASTKVLTEE</sequence>
<proteinExistence type="predicted"/>
<feature type="region of interest" description="Disordered" evidence="1">
    <location>
        <begin position="136"/>
        <end position="187"/>
    </location>
</feature>
<dbReference type="EMBL" id="QICB01000001">
    <property type="protein sequence ID" value="RNL21382.1"/>
    <property type="molecule type" value="Genomic_DNA"/>
</dbReference>
<comment type="caution">
    <text evidence="3">The sequence shown here is derived from an EMBL/GenBank/DDBJ whole genome shotgun (WGS) entry which is preliminary data.</text>
</comment>
<keyword evidence="4" id="KW-1185">Reference proteome</keyword>
<evidence type="ECO:0000256" key="2">
    <source>
        <dbReference type="SAM" id="Phobius"/>
    </source>
</evidence>
<accession>A0A3N0AH52</accession>
<protein>
    <submittedName>
        <fullName evidence="3">Uncharacterized protein</fullName>
    </submittedName>
</protein>
<feature type="region of interest" description="Disordered" evidence="1">
    <location>
        <begin position="1"/>
        <end position="33"/>
    </location>
</feature>
<evidence type="ECO:0000313" key="3">
    <source>
        <dbReference type="EMBL" id="RNL21382.1"/>
    </source>
</evidence>
<name>A0A3N0AH52_9ACTN</name>